<evidence type="ECO:0000259" key="3">
    <source>
        <dbReference type="PROSITE" id="PS51165"/>
    </source>
</evidence>
<feature type="compositionally biased region" description="Basic and acidic residues" evidence="2">
    <location>
        <begin position="136"/>
        <end position="160"/>
    </location>
</feature>
<dbReference type="Pfam" id="PF02926">
    <property type="entry name" value="THUMP"/>
    <property type="match status" value="1"/>
</dbReference>
<reference evidence="4 5" key="1">
    <citation type="journal article" date="2023" name="Hortic Res">
        <title>Pangenome of water caltrop reveals structural variations and asymmetric subgenome divergence after allopolyploidization.</title>
        <authorList>
            <person name="Zhang X."/>
            <person name="Chen Y."/>
            <person name="Wang L."/>
            <person name="Yuan Y."/>
            <person name="Fang M."/>
            <person name="Shi L."/>
            <person name="Lu R."/>
            <person name="Comes H.P."/>
            <person name="Ma Y."/>
            <person name="Chen Y."/>
            <person name="Huang G."/>
            <person name="Zhou Y."/>
            <person name="Zheng Z."/>
            <person name="Qiu Y."/>
        </authorList>
    </citation>
    <scope>NUCLEOTIDE SEQUENCE [LARGE SCALE GENOMIC DNA]</scope>
    <source>
        <strain evidence="4">F231</strain>
    </source>
</reference>
<keyword evidence="5" id="KW-1185">Reference proteome</keyword>
<dbReference type="Proteomes" id="UP001346149">
    <property type="component" value="Unassembled WGS sequence"/>
</dbReference>
<evidence type="ECO:0000256" key="1">
    <source>
        <dbReference type="PROSITE-ProRule" id="PRU00529"/>
    </source>
</evidence>
<dbReference type="SUPFAM" id="SSF143437">
    <property type="entry name" value="THUMP domain-like"/>
    <property type="match status" value="1"/>
</dbReference>
<dbReference type="CDD" id="cd11717">
    <property type="entry name" value="THUMP_THUMPD1_like"/>
    <property type="match status" value="1"/>
</dbReference>
<dbReference type="GO" id="GO:0003723">
    <property type="term" value="F:RNA binding"/>
    <property type="evidence" value="ECO:0007669"/>
    <property type="project" value="UniProtKB-UniRule"/>
</dbReference>
<protein>
    <recommendedName>
        <fullName evidence="3">THUMP domain-containing protein</fullName>
    </recommendedName>
</protein>
<dbReference type="SMART" id="SM00981">
    <property type="entry name" value="THUMP"/>
    <property type="match status" value="1"/>
</dbReference>
<comment type="caution">
    <text evidence="4">The sequence shown here is derived from an EMBL/GenBank/DDBJ whole genome shotgun (WGS) entry which is preliminary data.</text>
</comment>
<feature type="compositionally biased region" description="Acidic residues" evidence="2">
    <location>
        <begin position="103"/>
        <end position="121"/>
    </location>
</feature>
<dbReference type="EMBL" id="JAXQNO010000024">
    <property type="protein sequence ID" value="KAK4762824.1"/>
    <property type="molecule type" value="Genomic_DNA"/>
</dbReference>
<feature type="domain" description="THUMP" evidence="3">
    <location>
        <begin position="261"/>
        <end position="367"/>
    </location>
</feature>
<sequence length="385" mass="42710">MADGGKSNAKNTANDSKGKKRKHYLPHNKPVKKKGYPLRPGVQGFFITCDGGRERQASREAINVIDSFYEELTHGIGGEEKSAELSAQPTNKKIKFTYSESSSGEEEDGDESEDNIDEEDGDKVKGVENKANACPSEKDGDHESLKNDTVDEVRSGEHAEGAVIDINTNEKGSVDLARDDVEPPVKKQCLGTDSLKSEVVERKEEKSVDKLIEAELEELSDKNKRRFFSLDTGCNGLVFVQMRNRGQDPGPREIVQHLMTTAASTRKHMSRFILRVLPIEVSCYASEDEISRAIKPLVAQYFPIETDNPQKFAVLYDARANSGIDRMKIINSVAKSIPGPHKVDLSNPDKSIVVQIVKTVCLIGVVEKYKELSKFNLRQLTSPKS</sequence>
<organism evidence="4 5">
    <name type="scientific">Trapa natans</name>
    <name type="common">Water chestnut</name>
    <dbReference type="NCBI Taxonomy" id="22666"/>
    <lineage>
        <taxon>Eukaryota</taxon>
        <taxon>Viridiplantae</taxon>
        <taxon>Streptophyta</taxon>
        <taxon>Embryophyta</taxon>
        <taxon>Tracheophyta</taxon>
        <taxon>Spermatophyta</taxon>
        <taxon>Magnoliopsida</taxon>
        <taxon>eudicotyledons</taxon>
        <taxon>Gunneridae</taxon>
        <taxon>Pentapetalae</taxon>
        <taxon>rosids</taxon>
        <taxon>malvids</taxon>
        <taxon>Myrtales</taxon>
        <taxon>Lythraceae</taxon>
        <taxon>Trapa</taxon>
    </lineage>
</organism>
<dbReference type="AlphaFoldDB" id="A0AAN7KD54"/>
<dbReference type="PANTHER" id="PTHR13452:SF10">
    <property type="entry name" value="THUMP DOMAIN-CONTAINING PROTEIN 1"/>
    <property type="match status" value="1"/>
</dbReference>
<dbReference type="PROSITE" id="PS51165">
    <property type="entry name" value="THUMP"/>
    <property type="match status" value="1"/>
</dbReference>
<evidence type="ECO:0000256" key="2">
    <source>
        <dbReference type="SAM" id="MobiDB-lite"/>
    </source>
</evidence>
<gene>
    <name evidence="4" type="ORF">SAY86_008592</name>
</gene>
<proteinExistence type="predicted"/>
<evidence type="ECO:0000313" key="5">
    <source>
        <dbReference type="Proteomes" id="UP001346149"/>
    </source>
</evidence>
<feature type="compositionally biased region" description="Basic residues" evidence="2">
    <location>
        <begin position="18"/>
        <end position="36"/>
    </location>
</feature>
<evidence type="ECO:0000313" key="4">
    <source>
        <dbReference type="EMBL" id="KAK4762824.1"/>
    </source>
</evidence>
<dbReference type="InterPro" id="IPR040183">
    <property type="entry name" value="THUMPD1-like"/>
</dbReference>
<accession>A0AAN7KD54</accession>
<keyword evidence="1" id="KW-0694">RNA-binding</keyword>
<dbReference type="InterPro" id="IPR004114">
    <property type="entry name" value="THUMP_dom"/>
</dbReference>
<dbReference type="FunFam" id="3.30.2300.10:FF:000001">
    <property type="entry name" value="THUMP domain-containing protein 1"/>
    <property type="match status" value="1"/>
</dbReference>
<feature type="region of interest" description="Disordered" evidence="2">
    <location>
        <begin position="1"/>
        <end position="38"/>
    </location>
</feature>
<dbReference type="PANTHER" id="PTHR13452">
    <property type="entry name" value="THUMP DOMAIN CONTAINING PROTEIN 1-RELATED"/>
    <property type="match status" value="1"/>
</dbReference>
<dbReference type="GO" id="GO:0006400">
    <property type="term" value="P:tRNA modification"/>
    <property type="evidence" value="ECO:0007669"/>
    <property type="project" value="InterPro"/>
</dbReference>
<name>A0AAN7KD54_TRANT</name>
<feature type="region of interest" description="Disordered" evidence="2">
    <location>
        <begin position="77"/>
        <end position="164"/>
    </location>
</feature>
<dbReference type="Gene3D" id="3.30.2300.10">
    <property type="entry name" value="THUMP superfamily"/>
    <property type="match status" value="1"/>
</dbReference>